<dbReference type="Proteomes" id="UP000325433">
    <property type="component" value="Unassembled WGS sequence"/>
</dbReference>
<keyword evidence="3" id="KW-1185">Reference proteome</keyword>
<evidence type="ECO:0000313" key="2">
    <source>
        <dbReference type="EMBL" id="KAE8309674.1"/>
    </source>
</evidence>
<evidence type="ECO:0000313" key="3">
    <source>
        <dbReference type="Proteomes" id="UP000325433"/>
    </source>
</evidence>
<evidence type="ECO:0008006" key="4">
    <source>
        <dbReference type="Google" id="ProtNLM"/>
    </source>
</evidence>
<feature type="signal peptide" evidence="1">
    <location>
        <begin position="1"/>
        <end position="20"/>
    </location>
</feature>
<name>A0A5N6VM95_9EURO</name>
<feature type="chain" id="PRO_5024856923" description="Secreted protein" evidence="1">
    <location>
        <begin position="21"/>
        <end position="108"/>
    </location>
</feature>
<protein>
    <recommendedName>
        <fullName evidence="4">Secreted protein</fullName>
    </recommendedName>
</protein>
<sequence>MRDRHWTSFLLFYTFHVIYAVRGVKIPSPIRVPCLARIVSTAIDVLCITRFRVLAWSRARDTDSTRTVENMIRILVEGSEGKKRVRPSSSLRSSHLTCSADYSGIRGG</sequence>
<accession>A0A5N6VM95</accession>
<dbReference type="EMBL" id="ML738363">
    <property type="protein sequence ID" value="KAE8309674.1"/>
    <property type="molecule type" value="Genomic_DNA"/>
</dbReference>
<reference evidence="3" key="1">
    <citation type="submission" date="2019-04" db="EMBL/GenBank/DDBJ databases">
        <title>Friends and foes A comparative genomics studyof 23 Aspergillus species from section Flavi.</title>
        <authorList>
            <consortium name="DOE Joint Genome Institute"/>
            <person name="Kjaerbolling I."/>
            <person name="Vesth T."/>
            <person name="Frisvad J.C."/>
            <person name="Nybo J.L."/>
            <person name="Theobald S."/>
            <person name="Kildgaard S."/>
            <person name="Isbrandt T."/>
            <person name="Kuo A."/>
            <person name="Sato A."/>
            <person name="Lyhne E.K."/>
            <person name="Kogle M.E."/>
            <person name="Wiebenga A."/>
            <person name="Kun R.S."/>
            <person name="Lubbers R.J."/>
            <person name="Makela M.R."/>
            <person name="Barry K."/>
            <person name="Chovatia M."/>
            <person name="Clum A."/>
            <person name="Daum C."/>
            <person name="Haridas S."/>
            <person name="He G."/>
            <person name="LaButti K."/>
            <person name="Lipzen A."/>
            <person name="Mondo S."/>
            <person name="Riley R."/>
            <person name="Salamov A."/>
            <person name="Simmons B.A."/>
            <person name="Magnuson J.K."/>
            <person name="Henrissat B."/>
            <person name="Mortensen U.H."/>
            <person name="Larsen T.O."/>
            <person name="Devries R.P."/>
            <person name="Grigoriev I.V."/>
            <person name="Machida M."/>
            <person name="Baker S.E."/>
            <person name="Andersen M.R."/>
        </authorList>
    </citation>
    <scope>NUCLEOTIDE SEQUENCE [LARGE SCALE GENOMIC DNA]</scope>
    <source>
        <strain evidence="3">CBS 130015</strain>
    </source>
</reference>
<evidence type="ECO:0000256" key="1">
    <source>
        <dbReference type="SAM" id="SignalP"/>
    </source>
</evidence>
<organism evidence="2 3">
    <name type="scientific">Aspergillus transmontanensis</name>
    <dbReference type="NCBI Taxonomy" id="1034304"/>
    <lineage>
        <taxon>Eukaryota</taxon>
        <taxon>Fungi</taxon>
        <taxon>Dikarya</taxon>
        <taxon>Ascomycota</taxon>
        <taxon>Pezizomycotina</taxon>
        <taxon>Eurotiomycetes</taxon>
        <taxon>Eurotiomycetidae</taxon>
        <taxon>Eurotiales</taxon>
        <taxon>Aspergillaceae</taxon>
        <taxon>Aspergillus</taxon>
        <taxon>Aspergillus subgen. Circumdati</taxon>
    </lineage>
</organism>
<proteinExistence type="predicted"/>
<keyword evidence="1" id="KW-0732">Signal</keyword>
<dbReference type="AlphaFoldDB" id="A0A5N6VM95"/>
<gene>
    <name evidence="2" type="ORF">BDV41DRAFT_421134</name>
</gene>